<organism evidence="1">
    <name type="scientific">Salinispora arenicola (strain CNS-205)</name>
    <dbReference type="NCBI Taxonomy" id="391037"/>
    <lineage>
        <taxon>Bacteria</taxon>
        <taxon>Bacillati</taxon>
        <taxon>Actinomycetota</taxon>
        <taxon>Actinomycetes</taxon>
        <taxon>Micromonosporales</taxon>
        <taxon>Micromonosporaceae</taxon>
        <taxon>Salinispora</taxon>
    </lineage>
</organism>
<gene>
    <name evidence="1" type="ordered locus">Sare_5076</name>
</gene>
<dbReference type="AlphaFoldDB" id="A8LXH1"/>
<evidence type="ECO:0000313" key="1">
    <source>
        <dbReference type="EMBL" id="ABW00820.1"/>
    </source>
</evidence>
<dbReference type="Pfam" id="PF10901">
    <property type="entry name" value="DUF2690"/>
    <property type="match status" value="1"/>
</dbReference>
<dbReference type="eggNOG" id="ENOG5031VFC">
    <property type="taxonomic scope" value="Bacteria"/>
</dbReference>
<accession>A8LXH1</accession>
<dbReference type="STRING" id="391037.Sare_5076"/>
<evidence type="ECO:0008006" key="2">
    <source>
        <dbReference type="Google" id="ProtNLM"/>
    </source>
</evidence>
<reference evidence="1" key="1">
    <citation type="submission" date="2007-10" db="EMBL/GenBank/DDBJ databases">
        <title>Complete sequence of Salinispora arenicola CNS-205.</title>
        <authorList>
            <consortium name="US DOE Joint Genome Institute"/>
            <person name="Copeland A."/>
            <person name="Lucas S."/>
            <person name="Lapidus A."/>
            <person name="Barry K."/>
            <person name="Glavina del Rio T."/>
            <person name="Dalin E."/>
            <person name="Tice H."/>
            <person name="Pitluck S."/>
            <person name="Foster B."/>
            <person name="Schmutz J."/>
            <person name="Larimer F."/>
            <person name="Land M."/>
            <person name="Hauser L."/>
            <person name="Kyrpides N."/>
            <person name="Ivanova N."/>
            <person name="Jensen P.R."/>
            <person name="Moore B.S."/>
            <person name="Penn K."/>
            <person name="Jenkins C."/>
            <person name="Udwary D."/>
            <person name="Xiang L."/>
            <person name="Gontang E."/>
            <person name="Richardson P."/>
        </authorList>
    </citation>
    <scope>NUCLEOTIDE SEQUENCE [LARGE SCALE GENOMIC DNA]</scope>
    <source>
        <strain evidence="1">CNS-205</strain>
    </source>
</reference>
<dbReference type="HOGENOM" id="CLU_1854100_0_0_11"/>
<proteinExistence type="predicted"/>
<dbReference type="KEGG" id="saq:Sare_5076"/>
<name>A8LXH1_SALAI</name>
<dbReference type="InterPro" id="IPR021224">
    <property type="entry name" value="DUF2690"/>
</dbReference>
<dbReference type="EMBL" id="CP000850">
    <property type="protein sequence ID" value="ABW00820.1"/>
    <property type="molecule type" value="Genomic_DNA"/>
</dbReference>
<protein>
    <recommendedName>
        <fullName evidence="2">DUF2690 domain-containing protein</fullName>
    </recommendedName>
</protein>
<sequence length="166" mass="18216">MLTTSVVVSAPAQAATGSTGESIEAARVIAAGDGVMIDEATLLNSGCGAKCDGKDPASFRIYYEQLPHNYYTCAEDAWTVDTGSYPTVATVELRYSPRCRTAWARSYSGNATYKVDSRYLSGAHRVTMVEDTHVWNWTAMVDDANLQARACIWPSGPYTWTCTKWY</sequence>